<sequence>MPFYHRKSESKRRNYNSRLLNLEGSDENGASTSSASITEHSAPSSQGQLETDKHLSDLHEMHENEGTSPRVAMKKRKLSKTDQLRQPSILIDLNRNSRGALRKSQLNEKKVQKTEIHMNAILLDYKQRPWPKKNQPHIRKRNLRCGEDCNCSSFSGCQQNAEAYIAGARYDRAHCSSKIYPSSIIKITKGCHKKHRCASSETSHRVDYYCSGQFGEANCKFCGALLLSNEALSIKQGRHSPCCSNGQCNTEQMKAEFDDLQNPPKLFRLLLGTANPKILEEFCNNTMTLNNTFAFASVHSSKAAEDQMGGRMDTIKYNGEYSFQFSDLIAPQGRRPMFAQTYTLKPEDAIQLRDENIRSSLSRHISRPILETLEAIMRENPFGQTFMTAGARVSEATQQGEIPHFRIVLLTDRSQSVDNIRSRSDCIVIERQDVPTAQQVAVVWVQDDGLPPSVEGFWVCDKAGKMREIKNGMPQLDPCCFPLLHPRGTAGWRWFMQKAAMQGRNNVDDSDSSVIVTKNVVEEGSTAYNISERMFYRYRLALRENCRDAFHWLWFSRKLAEYFVIAVLNRIERNELDHIRSIQLKKNYRQILARDYIDAIDQSLKRQQGQNAKLGRVFLTPQTFAGSRQYYQSKYADLMTIVRNLGNPTWFVTFTGNPKWPEITNALQGRQDYLNRPDIVCRVFMDKANEFIKDLVEKNVLGKVAGFCYSVEHQKRGMPHIHMLLILEEDQRITSPEEVDNFVCARIPPLPPMHDFSAGAHQQRRLWHYVTTMMLHDCNAACLSNSVTEKPICRKHFPKPYSDKTEISEVRYTNYVRIPPDESDLFLQARASNNSDEMSTNNHMLPSDDPERDWNEIRYQRIPCAERHSQGLGPIRAYEKCGQTFVKKDKQGRNVMLLDDSRVIPYNKYLLLKYGCHINIEYVFGQKACKYIFKYILKGFESAFVRVMQPRRDGSVRYMTSMEAYLRLFSYKIVRLSHQIYNLSVHDEHGQTIVFEEGHEEQGRTQLNLDTRLTGFFNLCKNVSEARGFTYERLPYTYYWNVKCRAWIKRKRPLTEGAGARMFVRIYTVSPKRHELFAIRSLLFHVVGPTCFKDLRTVEGVEYSTFTEAAMRLRLLESDSVYAGAMDDACADIMALSRLQHYFAMLLFHCKPSDPQTLFDRFLDQMRPHKAGIDHNDPEQSRLFRRGEVLKSLEYFFNCMDTSCSEIGLLGLPIGFDFAEQAKLMADQALMDDFFAADGARNSSLTSVVIADIQKLNIDQRKAFDRICAAITGRGEQRCFFVEGAGGCGKTFLYNTLIRWCLAGKPDVTVLNETQRIDHFSSGSVISAASTGIAALLLIGGGTVHRQFSVPNDVDDLTPPRLSFESAGAKRLRDVDLLIIDEVSMLSNKILKYLDRLLRDVCSKDQHFGGKCIVLGGDWRQLAPVVEQGTREDQVHESIRVNTLFLEAFETLSLTINMRTAPGQKELRGWLDYIGEGLHYTSMQQGRPEELVVPKKLLNTSLEQMIEFCFPCAMFEDPQGNANIIKDSALLCPTNVSVDFINDVAMKKLAGAPVTYNSIDSPLEQNVENSSHRSDVNLEALHNETPSGLPPHKLVLKAGAPVMLLRNLDITRGLCNGTRMQIKKMSSENLFCRLLTGPREGQEYIIPRVKFEYGQGRHHRGLRFRRIQFPVRPCFAMTSQGQTLQKMGLMLNKGQCFAHGQVYVAMSRVTTMEGIRVFSPSTGRGDISVIDNIVFHELLASRHAP</sequence>
<protein>
    <recommendedName>
        <fullName evidence="1">ATP-dependent DNA helicase</fullName>
        <ecNumber evidence="1">5.6.2.3</ecNumber>
    </recommendedName>
</protein>
<dbReference type="GO" id="GO:0043139">
    <property type="term" value="F:5'-3' DNA helicase activity"/>
    <property type="evidence" value="ECO:0007669"/>
    <property type="project" value="UniProtKB-EC"/>
</dbReference>
<evidence type="ECO:0000313" key="7">
    <source>
        <dbReference type="WBParaSite" id="Minc3s00401g11689"/>
    </source>
</evidence>
<dbReference type="InterPro" id="IPR049163">
    <property type="entry name" value="Pif1-like_2B_dom"/>
</dbReference>
<keyword evidence="1" id="KW-0233">DNA recombination</keyword>
<accession>A0A914LBP4</accession>
<reference evidence="7" key="1">
    <citation type="submission" date="2022-11" db="UniProtKB">
        <authorList>
            <consortium name="WormBaseParasite"/>
        </authorList>
    </citation>
    <scope>IDENTIFICATION</scope>
</reference>
<name>A0A914LBP4_MELIC</name>
<dbReference type="InterPro" id="IPR025476">
    <property type="entry name" value="Helitron_helicase-like"/>
</dbReference>
<comment type="cofactor">
    <cofactor evidence="1">
        <name>Mg(2+)</name>
        <dbReference type="ChEBI" id="CHEBI:18420"/>
    </cofactor>
</comment>
<keyword evidence="6" id="KW-1185">Reference proteome</keyword>
<evidence type="ECO:0000259" key="5">
    <source>
        <dbReference type="Pfam" id="PF21530"/>
    </source>
</evidence>
<dbReference type="Gene3D" id="3.40.50.300">
    <property type="entry name" value="P-loop containing nucleotide triphosphate hydrolases"/>
    <property type="match status" value="1"/>
</dbReference>
<dbReference type="Pfam" id="PF14214">
    <property type="entry name" value="Helitron_like_N"/>
    <property type="match status" value="1"/>
</dbReference>
<dbReference type="PANTHER" id="PTHR10492">
    <property type="match status" value="1"/>
</dbReference>
<dbReference type="InterPro" id="IPR010285">
    <property type="entry name" value="DNA_helicase_pif1-like_DEAD"/>
</dbReference>
<dbReference type="GO" id="GO:0006310">
    <property type="term" value="P:DNA recombination"/>
    <property type="evidence" value="ECO:0007669"/>
    <property type="project" value="UniProtKB-KW"/>
</dbReference>
<evidence type="ECO:0000256" key="1">
    <source>
        <dbReference type="RuleBase" id="RU363044"/>
    </source>
</evidence>
<dbReference type="GO" id="GO:0005524">
    <property type="term" value="F:ATP binding"/>
    <property type="evidence" value="ECO:0007669"/>
    <property type="project" value="UniProtKB-KW"/>
</dbReference>
<evidence type="ECO:0000259" key="4">
    <source>
        <dbReference type="Pfam" id="PF14214"/>
    </source>
</evidence>
<evidence type="ECO:0000259" key="3">
    <source>
        <dbReference type="Pfam" id="PF05970"/>
    </source>
</evidence>
<comment type="similarity">
    <text evidence="1">Belongs to the helicase family.</text>
</comment>
<dbReference type="GO" id="GO:0000723">
    <property type="term" value="P:telomere maintenance"/>
    <property type="evidence" value="ECO:0007669"/>
    <property type="project" value="InterPro"/>
</dbReference>
<keyword evidence="1" id="KW-0067">ATP-binding</keyword>
<dbReference type="PANTHER" id="PTHR10492:SF57">
    <property type="entry name" value="ATP-DEPENDENT DNA HELICASE"/>
    <property type="match status" value="1"/>
</dbReference>
<dbReference type="InterPro" id="IPR027417">
    <property type="entry name" value="P-loop_NTPase"/>
</dbReference>
<keyword evidence="1" id="KW-0347">Helicase</keyword>
<dbReference type="Proteomes" id="UP000887563">
    <property type="component" value="Unplaced"/>
</dbReference>
<keyword evidence="1" id="KW-0227">DNA damage</keyword>
<dbReference type="EC" id="5.6.2.3" evidence="1"/>
<evidence type="ECO:0000313" key="6">
    <source>
        <dbReference type="Proteomes" id="UP000887563"/>
    </source>
</evidence>
<feature type="compositionally biased region" description="Basic and acidic residues" evidence="2">
    <location>
        <begin position="50"/>
        <end position="65"/>
    </location>
</feature>
<keyword evidence="1" id="KW-0378">Hydrolase</keyword>
<comment type="catalytic activity">
    <reaction evidence="1">
        <text>ATP + H2O = ADP + phosphate + H(+)</text>
        <dbReference type="Rhea" id="RHEA:13065"/>
        <dbReference type="ChEBI" id="CHEBI:15377"/>
        <dbReference type="ChEBI" id="CHEBI:15378"/>
        <dbReference type="ChEBI" id="CHEBI:30616"/>
        <dbReference type="ChEBI" id="CHEBI:43474"/>
        <dbReference type="ChEBI" id="CHEBI:456216"/>
        <dbReference type="EC" id="5.6.2.3"/>
    </reaction>
</comment>
<feature type="region of interest" description="Disordered" evidence="2">
    <location>
        <begin position="22"/>
        <end position="90"/>
    </location>
</feature>
<feature type="domain" description="Helitron helicase-like" evidence="4">
    <location>
        <begin position="535"/>
        <end position="725"/>
    </location>
</feature>
<dbReference type="GO" id="GO:0006281">
    <property type="term" value="P:DNA repair"/>
    <property type="evidence" value="ECO:0007669"/>
    <property type="project" value="UniProtKB-KW"/>
</dbReference>
<keyword evidence="1" id="KW-0234">DNA repair</keyword>
<dbReference type="Pfam" id="PF21530">
    <property type="entry name" value="Pif1_2B_dom"/>
    <property type="match status" value="1"/>
</dbReference>
<dbReference type="SUPFAM" id="SSF52540">
    <property type="entry name" value="P-loop containing nucleoside triphosphate hydrolases"/>
    <property type="match status" value="2"/>
</dbReference>
<feature type="compositionally biased region" description="Polar residues" evidence="2">
    <location>
        <begin position="28"/>
        <end position="49"/>
    </location>
</feature>
<dbReference type="WBParaSite" id="Minc3s00401g11689">
    <property type="protein sequence ID" value="Minc3s00401g11689"/>
    <property type="gene ID" value="Minc3s00401g11689"/>
</dbReference>
<feature type="domain" description="DNA helicase Pif1-like 2B" evidence="5">
    <location>
        <begin position="1587"/>
        <end position="1623"/>
    </location>
</feature>
<organism evidence="6 7">
    <name type="scientific">Meloidogyne incognita</name>
    <name type="common">Southern root-knot nematode worm</name>
    <name type="synonym">Oxyuris incognita</name>
    <dbReference type="NCBI Taxonomy" id="6306"/>
    <lineage>
        <taxon>Eukaryota</taxon>
        <taxon>Metazoa</taxon>
        <taxon>Ecdysozoa</taxon>
        <taxon>Nematoda</taxon>
        <taxon>Chromadorea</taxon>
        <taxon>Rhabditida</taxon>
        <taxon>Tylenchina</taxon>
        <taxon>Tylenchomorpha</taxon>
        <taxon>Tylenchoidea</taxon>
        <taxon>Meloidogynidae</taxon>
        <taxon>Meloidogyninae</taxon>
        <taxon>Meloidogyne</taxon>
        <taxon>Meloidogyne incognita group</taxon>
    </lineage>
</organism>
<feature type="domain" description="DNA helicase Pif1-like DEAD-box helicase" evidence="3">
    <location>
        <begin position="1255"/>
        <end position="1463"/>
    </location>
</feature>
<evidence type="ECO:0000256" key="2">
    <source>
        <dbReference type="SAM" id="MobiDB-lite"/>
    </source>
</evidence>
<dbReference type="GO" id="GO:0016787">
    <property type="term" value="F:hydrolase activity"/>
    <property type="evidence" value="ECO:0007669"/>
    <property type="project" value="UniProtKB-KW"/>
</dbReference>
<proteinExistence type="inferred from homology"/>
<keyword evidence="1" id="KW-0547">Nucleotide-binding</keyword>
<dbReference type="Pfam" id="PF05970">
    <property type="entry name" value="PIF1"/>
    <property type="match status" value="1"/>
</dbReference>